<gene>
    <name evidence="1" type="ORF">GWO63_001780</name>
</gene>
<protein>
    <submittedName>
        <fullName evidence="1">Uncharacterized protein</fullName>
    </submittedName>
</protein>
<organism evidence="1 2">
    <name type="scientific">Corynebacterium macginleyi</name>
    <dbReference type="NCBI Taxonomy" id="38290"/>
    <lineage>
        <taxon>Bacteria</taxon>
        <taxon>Bacillati</taxon>
        <taxon>Actinomycetota</taxon>
        <taxon>Actinomycetes</taxon>
        <taxon>Mycobacteriales</taxon>
        <taxon>Corynebacteriaceae</taxon>
        <taxon>Corynebacterium</taxon>
    </lineage>
</organism>
<proteinExistence type="predicted"/>
<accession>A0ABS1Y3T5</accession>
<dbReference type="RefSeq" id="WP_200445771.1">
    <property type="nucleotide sequence ID" value="NZ_CP068291.1"/>
</dbReference>
<evidence type="ECO:0000313" key="1">
    <source>
        <dbReference type="EMBL" id="MBM0243049.1"/>
    </source>
</evidence>
<name>A0ABS1Y3T5_9CORY</name>
<keyword evidence="2" id="KW-1185">Reference proteome</keyword>
<dbReference type="Proteomes" id="UP001518680">
    <property type="component" value="Unassembled WGS sequence"/>
</dbReference>
<reference evidence="1 2" key="1">
    <citation type="submission" date="2021-01" db="EMBL/GenBank/DDBJ databases">
        <title>Complete genome sequences of Corynebacterium macginleyi strains isolated from infectious keratitis.</title>
        <authorList>
            <person name="Sagerfors S."/>
            <person name="Poehlein A."/>
            <person name="Soderquist B."/>
            <person name="Bruggemann H."/>
        </authorList>
    </citation>
    <scope>NUCLEOTIDE SEQUENCE [LARGE SCALE GENOMIC DNA]</scope>
    <source>
        <strain evidence="1 2">12T220</strain>
    </source>
</reference>
<evidence type="ECO:0000313" key="2">
    <source>
        <dbReference type="Proteomes" id="UP001518680"/>
    </source>
</evidence>
<comment type="caution">
    <text evidence="1">The sequence shown here is derived from an EMBL/GenBank/DDBJ whole genome shotgun (WGS) entry which is preliminary data.</text>
</comment>
<sequence>MIPVFIDEPDHFRRLGPGREAKKLTQPSATRWYLEALDFRGVASRFRRPHLQALVLGCFPHDEQA</sequence>
<dbReference type="EMBL" id="JAACBX020000001">
    <property type="protein sequence ID" value="MBM0243049.1"/>
    <property type="molecule type" value="Genomic_DNA"/>
</dbReference>